<name>A0A099BA32_9HELI</name>
<dbReference type="SMART" id="SM00862">
    <property type="entry name" value="Trans_reg_C"/>
    <property type="match status" value="1"/>
</dbReference>
<reference evidence="11" key="3">
    <citation type="submission" date="2018-04" db="EMBL/GenBank/DDBJ databases">
        <authorList>
            <person name="Sheh A."/>
            <person name="Shen Z."/>
            <person name="Mannion A.J."/>
            <person name="Fox J.G."/>
        </authorList>
    </citation>
    <scope>NUCLEOTIDE SEQUENCE</scope>
    <source>
        <strain evidence="11">MIT 97-6194</strain>
    </source>
</reference>
<dbReference type="SMART" id="SM00448">
    <property type="entry name" value="REC"/>
    <property type="match status" value="1"/>
</dbReference>
<dbReference type="GO" id="GO:0032993">
    <property type="term" value="C:protein-DNA complex"/>
    <property type="evidence" value="ECO:0007669"/>
    <property type="project" value="TreeGrafter"/>
</dbReference>
<evidence type="ECO:0000313" key="11">
    <source>
        <dbReference type="EMBL" id="TLD95963.1"/>
    </source>
</evidence>
<dbReference type="InterPro" id="IPR036388">
    <property type="entry name" value="WH-like_DNA-bd_sf"/>
</dbReference>
<keyword evidence="4 7" id="KW-0238">DNA-binding</keyword>
<reference evidence="11 12" key="2">
    <citation type="journal article" date="2016" name="Infect. Immun.">
        <title>Helicobacter saguini, a Novel Helicobacter Isolated from Cotton-Top Tamarins with Ulcerative Colitis, Has Proinflammatory Properties and Induces Typhlocolitis and Dysplasia in Gnotobiotic IL-10-/- Mice.</title>
        <authorList>
            <person name="Shen Z."/>
            <person name="Mannion A."/>
            <person name="Whary M.T."/>
            <person name="Muthupalani S."/>
            <person name="Sheh A."/>
            <person name="Feng Y."/>
            <person name="Gong G."/>
            <person name="Vandamme P."/>
            <person name="Holcombe H.R."/>
            <person name="Paster B.J."/>
            <person name="Fox J.G."/>
        </authorList>
    </citation>
    <scope>NUCLEOTIDE SEQUENCE [LARGE SCALE GENOMIC DNA]</scope>
    <source>
        <strain evidence="11 12">MIT 97-6194</strain>
    </source>
</reference>
<evidence type="ECO:0000256" key="7">
    <source>
        <dbReference type="PROSITE-ProRule" id="PRU01091"/>
    </source>
</evidence>
<evidence type="ECO:0000256" key="3">
    <source>
        <dbReference type="ARBA" id="ARBA00023012"/>
    </source>
</evidence>
<evidence type="ECO:0000313" key="12">
    <source>
        <dbReference type="Proteomes" id="UP000029714"/>
    </source>
</evidence>
<dbReference type="SUPFAM" id="SSF46894">
    <property type="entry name" value="C-terminal effector domain of the bipartite response regulators"/>
    <property type="match status" value="1"/>
</dbReference>
<dbReference type="InterPro" id="IPR039420">
    <property type="entry name" value="WalR-like"/>
</dbReference>
<evidence type="ECO:0000256" key="5">
    <source>
        <dbReference type="ARBA" id="ARBA00024735"/>
    </source>
</evidence>
<dbReference type="GO" id="GO:0000976">
    <property type="term" value="F:transcription cis-regulatory region binding"/>
    <property type="evidence" value="ECO:0007669"/>
    <property type="project" value="TreeGrafter"/>
</dbReference>
<dbReference type="Pfam" id="PF00486">
    <property type="entry name" value="Trans_reg_C"/>
    <property type="match status" value="1"/>
</dbReference>
<feature type="domain" description="OmpR/PhoB-type" evidence="9">
    <location>
        <begin position="129"/>
        <end position="223"/>
    </location>
</feature>
<dbReference type="GO" id="GO:0000156">
    <property type="term" value="F:phosphorelay response regulator activity"/>
    <property type="evidence" value="ECO:0007669"/>
    <property type="project" value="TreeGrafter"/>
</dbReference>
<dbReference type="CDD" id="cd00383">
    <property type="entry name" value="trans_reg_C"/>
    <property type="match status" value="1"/>
</dbReference>
<evidence type="ECO:0000313" key="13">
    <source>
        <dbReference type="Proteomes" id="UP000477070"/>
    </source>
</evidence>
<comment type="caution">
    <text evidence="11">The sequence shown here is derived from an EMBL/GenBank/DDBJ whole genome shotgun (WGS) entry which is preliminary data.</text>
</comment>
<proteinExistence type="predicted"/>
<dbReference type="InterPro" id="IPR011006">
    <property type="entry name" value="CheY-like_superfamily"/>
</dbReference>
<keyword evidence="2 6" id="KW-0597">Phosphoprotein</keyword>
<keyword evidence="3" id="KW-0902">Two-component regulatory system</keyword>
<dbReference type="PROSITE" id="PS51755">
    <property type="entry name" value="OMPR_PHOB"/>
    <property type="match status" value="1"/>
</dbReference>
<dbReference type="Gene3D" id="3.40.50.2300">
    <property type="match status" value="1"/>
</dbReference>
<dbReference type="Gene3D" id="6.10.250.690">
    <property type="match status" value="1"/>
</dbReference>
<evidence type="ECO:0000256" key="1">
    <source>
        <dbReference type="ARBA" id="ARBA00013332"/>
    </source>
</evidence>
<accession>A0A099BA32</accession>
<evidence type="ECO:0000256" key="2">
    <source>
        <dbReference type="ARBA" id="ARBA00022553"/>
    </source>
</evidence>
<dbReference type="InterPro" id="IPR001867">
    <property type="entry name" value="OmpR/PhoB-type_DNA-bd"/>
</dbReference>
<dbReference type="STRING" id="1548018.LS64_03765"/>
<evidence type="ECO:0000259" key="8">
    <source>
        <dbReference type="PROSITE" id="PS50110"/>
    </source>
</evidence>
<dbReference type="GO" id="GO:0005829">
    <property type="term" value="C:cytosol"/>
    <property type="evidence" value="ECO:0007669"/>
    <property type="project" value="TreeGrafter"/>
</dbReference>
<dbReference type="OrthoDB" id="368799at2"/>
<dbReference type="GO" id="GO:0006355">
    <property type="term" value="P:regulation of DNA-templated transcription"/>
    <property type="evidence" value="ECO:0007669"/>
    <property type="project" value="InterPro"/>
</dbReference>
<evidence type="ECO:0000259" key="9">
    <source>
        <dbReference type="PROSITE" id="PS51755"/>
    </source>
</evidence>
<reference evidence="11 12" key="1">
    <citation type="journal article" date="2014" name="Genome Announc.">
        <title>Draft genome sequences of eight enterohepatic helicobacter species isolated from both laboratory and wild rodents.</title>
        <authorList>
            <person name="Sheh A."/>
            <person name="Shen Z."/>
            <person name="Fox J.G."/>
        </authorList>
    </citation>
    <scope>NUCLEOTIDE SEQUENCE [LARGE SCALE GENOMIC DNA]</scope>
    <source>
        <strain evidence="11 12">MIT 97-6194</strain>
    </source>
</reference>
<evidence type="ECO:0000256" key="6">
    <source>
        <dbReference type="PROSITE-ProRule" id="PRU00169"/>
    </source>
</evidence>
<dbReference type="Proteomes" id="UP000029714">
    <property type="component" value="Unassembled WGS sequence"/>
</dbReference>
<organism evidence="11 12">
    <name type="scientific">Helicobacter saguini</name>
    <dbReference type="NCBI Taxonomy" id="1548018"/>
    <lineage>
        <taxon>Bacteria</taxon>
        <taxon>Pseudomonadati</taxon>
        <taxon>Campylobacterota</taxon>
        <taxon>Epsilonproteobacteria</taxon>
        <taxon>Campylobacterales</taxon>
        <taxon>Helicobacteraceae</taxon>
        <taxon>Helicobacter</taxon>
    </lineage>
</organism>
<dbReference type="SUPFAM" id="SSF52172">
    <property type="entry name" value="CheY-like"/>
    <property type="match status" value="1"/>
</dbReference>
<sequence length="223" mass="25076">MIFVVDDENDLRELIQYTLSTKDLASKGFDNPLEMLNELNKLDSKDLPKLILLDVGLPQISGIDTLKKLKQKSHTRDIPVIMLTAKNSEIDKVNGLDGGADDYITKPFGVLELLARVNAVLRRNNALAADEYSFKEVVLNPKTHTVSVANEPVSLTFKEFELLELFLSKPNLVFTREQLLDSIWGSEFQTRTVDVHINTLRTKLGDTGKYIKTIRGVGYKVAE</sequence>
<dbReference type="AlphaFoldDB" id="A0A099BA32"/>
<feature type="DNA-binding region" description="OmpR/PhoB-type" evidence="7">
    <location>
        <begin position="129"/>
        <end position="223"/>
    </location>
</feature>
<keyword evidence="12" id="KW-1185">Reference proteome</keyword>
<feature type="domain" description="Response regulatory" evidence="8">
    <location>
        <begin position="1"/>
        <end position="121"/>
    </location>
</feature>
<dbReference type="EMBL" id="JRMP02000001">
    <property type="protein sequence ID" value="TLD95963.1"/>
    <property type="molecule type" value="Genomic_DNA"/>
</dbReference>
<gene>
    <name evidence="10" type="ORF">DCO61_00200</name>
    <name evidence="11" type="ORF">LS64_000965</name>
</gene>
<evidence type="ECO:0000256" key="4">
    <source>
        <dbReference type="ARBA" id="ARBA00023125"/>
    </source>
</evidence>
<dbReference type="PROSITE" id="PS50110">
    <property type="entry name" value="RESPONSE_REGULATORY"/>
    <property type="match status" value="1"/>
</dbReference>
<dbReference type="Gene3D" id="1.10.10.10">
    <property type="entry name" value="Winged helix-like DNA-binding domain superfamily/Winged helix DNA-binding domain"/>
    <property type="match status" value="1"/>
</dbReference>
<dbReference type="FunFam" id="1.10.10.10:FF:000018">
    <property type="entry name" value="DNA-binding response regulator ResD"/>
    <property type="match status" value="1"/>
</dbReference>
<reference evidence="10 13" key="4">
    <citation type="submission" date="2019-12" db="EMBL/GenBank/DDBJ databases">
        <title>Multi-Generational Helicobacter saguini Isolates.</title>
        <authorList>
            <person name="Mannion A."/>
            <person name="Shen Z."/>
            <person name="Fox J.G."/>
        </authorList>
    </citation>
    <scope>NUCLEOTIDE SEQUENCE [LARGE SCALE GENOMIC DNA]</scope>
    <source>
        <strain evidence="10">16-048</strain>
        <strain evidence="13">16-048 (F4)</strain>
    </source>
</reference>
<dbReference type="PANTHER" id="PTHR48111:SF40">
    <property type="entry name" value="PHOSPHATE REGULON TRANSCRIPTIONAL REGULATORY PROTEIN PHOB"/>
    <property type="match status" value="1"/>
</dbReference>
<dbReference type="Proteomes" id="UP000477070">
    <property type="component" value="Unassembled WGS sequence"/>
</dbReference>
<dbReference type="InterPro" id="IPR016032">
    <property type="entry name" value="Sig_transdc_resp-reg_C-effctor"/>
</dbReference>
<dbReference type="PANTHER" id="PTHR48111">
    <property type="entry name" value="REGULATOR OF RPOS"/>
    <property type="match status" value="1"/>
</dbReference>
<dbReference type="EMBL" id="QBIU01000001">
    <property type="protein sequence ID" value="MWV68491.1"/>
    <property type="molecule type" value="Genomic_DNA"/>
</dbReference>
<feature type="modified residue" description="4-aspartylphosphate" evidence="6">
    <location>
        <position position="54"/>
    </location>
</feature>
<dbReference type="InterPro" id="IPR001789">
    <property type="entry name" value="Sig_transdc_resp-reg_receiver"/>
</dbReference>
<evidence type="ECO:0000313" key="10">
    <source>
        <dbReference type="EMBL" id="MWV68491.1"/>
    </source>
</evidence>
<comment type="function">
    <text evidence="5">This protein is a positive regulator for the phosphate regulon. Transcription of this operon is positively regulated by PhoB and PhoR when phosphate is limited.</text>
</comment>
<dbReference type="Pfam" id="PF00072">
    <property type="entry name" value="Response_reg"/>
    <property type="match status" value="1"/>
</dbReference>
<dbReference type="RefSeq" id="WP_034570819.1">
    <property type="nucleotide sequence ID" value="NZ_JRMP02000001.1"/>
</dbReference>
<protein>
    <recommendedName>
        <fullName evidence="1">Phosphate regulon transcriptional regulatory protein PhoB</fullName>
    </recommendedName>
</protein>